<keyword evidence="2 4" id="KW-0106">Calcium</keyword>
<organism evidence="6">
    <name type="scientific">Solanum chacoense</name>
    <name type="common">Chaco potato</name>
    <dbReference type="NCBI Taxonomy" id="4108"/>
    <lineage>
        <taxon>Eukaryota</taxon>
        <taxon>Viridiplantae</taxon>
        <taxon>Streptophyta</taxon>
        <taxon>Embryophyta</taxon>
        <taxon>Tracheophyta</taxon>
        <taxon>Spermatophyta</taxon>
        <taxon>Magnoliopsida</taxon>
        <taxon>eudicotyledons</taxon>
        <taxon>Gunneridae</taxon>
        <taxon>Pentapetalae</taxon>
        <taxon>asterids</taxon>
        <taxon>lamiids</taxon>
        <taxon>Solanales</taxon>
        <taxon>Solanaceae</taxon>
        <taxon>Solanoideae</taxon>
        <taxon>Solaneae</taxon>
        <taxon>Solanum</taxon>
    </lineage>
</organism>
<feature type="domain" description="EF-hand" evidence="5">
    <location>
        <begin position="1"/>
        <end position="28"/>
    </location>
</feature>
<comment type="function">
    <text evidence="4">Acts as a calcium sensor. CBL proteins interact with CIPK serine-threonine protein kinases. Binding of a CBL protein to the regulatory NAF domain of a CIPK protein lead to the activation of the kinase in a calcium-dependent manner.</text>
</comment>
<feature type="domain" description="EF-hand" evidence="5">
    <location>
        <begin position="74"/>
        <end position="109"/>
    </location>
</feature>
<dbReference type="EMBL" id="GEDG01025978">
    <property type="protein sequence ID" value="JAP14856.1"/>
    <property type="molecule type" value="Transcribed_RNA"/>
</dbReference>
<dbReference type="GO" id="GO:0005509">
    <property type="term" value="F:calcium ion binding"/>
    <property type="evidence" value="ECO:0007669"/>
    <property type="project" value="UniProtKB-UniRule"/>
</dbReference>
<dbReference type="PROSITE" id="PS50222">
    <property type="entry name" value="EF_HAND_2"/>
    <property type="match status" value="3"/>
</dbReference>
<dbReference type="PANTHER" id="PTHR23056">
    <property type="entry name" value="CALCINEURIN B"/>
    <property type="match status" value="1"/>
</dbReference>
<evidence type="ECO:0000259" key="5">
    <source>
        <dbReference type="PROSITE" id="PS50222"/>
    </source>
</evidence>
<feature type="domain" description="EF-hand" evidence="5">
    <location>
        <begin position="30"/>
        <end position="65"/>
    </location>
</feature>
<sequence length="142" mass="16369">MFNLFDSNKDGLIDVGEFIRTLSIFHPDASQAEKIVVAFKLYDIWKLGFIGREEVKELIFGLLYESELILTDDIVDVIINKTIEEADSKGDGKIDIEEWNNFVAHNPSLLKNMTIPYLKDITTTFPNFVVNTQKNDEIYKDF</sequence>
<dbReference type="SMART" id="SM00054">
    <property type="entry name" value="EFh"/>
    <property type="match status" value="3"/>
</dbReference>
<evidence type="ECO:0000256" key="2">
    <source>
        <dbReference type="ARBA" id="ARBA00022837"/>
    </source>
</evidence>
<evidence type="ECO:0000256" key="1">
    <source>
        <dbReference type="ARBA" id="ARBA00022737"/>
    </source>
</evidence>
<comment type="subunit">
    <text evidence="4">Homodimer. Interacts with CIPK.</text>
</comment>
<name>A0A0V0H3F9_SOLCH</name>
<dbReference type="FunFam" id="1.10.238.10:FF:000073">
    <property type="entry name" value="calcineurin B-like protein 3"/>
    <property type="match status" value="1"/>
</dbReference>
<keyword evidence="4" id="KW-0479">Metal-binding</keyword>
<evidence type="ECO:0000256" key="3">
    <source>
        <dbReference type="ARBA" id="ARBA00023774"/>
    </source>
</evidence>
<evidence type="ECO:0000256" key="4">
    <source>
        <dbReference type="RuleBase" id="RU369080"/>
    </source>
</evidence>
<dbReference type="GO" id="GO:0019900">
    <property type="term" value="F:kinase binding"/>
    <property type="evidence" value="ECO:0007669"/>
    <property type="project" value="UniProtKB-UniRule"/>
</dbReference>
<protein>
    <recommendedName>
        <fullName evidence="4">Calcineurin B-like protein</fullName>
    </recommendedName>
</protein>
<dbReference type="Pfam" id="PF13202">
    <property type="entry name" value="EF-hand_5"/>
    <property type="match status" value="2"/>
</dbReference>
<dbReference type="GO" id="GO:0016020">
    <property type="term" value="C:membrane"/>
    <property type="evidence" value="ECO:0007669"/>
    <property type="project" value="UniProtKB-SubCell"/>
</dbReference>
<dbReference type="PRINTS" id="PR00450">
    <property type="entry name" value="RECOVERIN"/>
</dbReference>
<keyword evidence="4" id="KW-0472">Membrane</keyword>
<keyword evidence="1 4" id="KW-0677">Repeat</keyword>
<dbReference type="Gene3D" id="1.10.238.10">
    <property type="entry name" value="EF-hand"/>
    <property type="match status" value="1"/>
</dbReference>
<dbReference type="InterPro" id="IPR002048">
    <property type="entry name" value="EF_hand_dom"/>
</dbReference>
<evidence type="ECO:0000313" key="6">
    <source>
        <dbReference type="EMBL" id="JAP14856.1"/>
    </source>
</evidence>
<dbReference type="AlphaFoldDB" id="A0A0V0H3F9"/>
<dbReference type="InterPro" id="IPR018247">
    <property type="entry name" value="EF_Hand_1_Ca_BS"/>
</dbReference>
<dbReference type="InterPro" id="IPR045198">
    <property type="entry name" value="CNBL1-10"/>
</dbReference>
<dbReference type="SUPFAM" id="SSF47473">
    <property type="entry name" value="EF-hand"/>
    <property type="match status" value="1"/>
</dbReference>
<proteinExistence type="inferred from homology"/>
<accession>A0A0V0H3F9</accession>
<dbReference type="InterPro" id="IPR011992">
    <property type="entry name" value="EF-hand-dom_pair"/>
</dbReference>
<dbReference type="GO" id="GO:0019722">
    <property type="term" value="P:calcium-mediated signaling"/>
    <property type="evidence" value="ECO:0007669"/>
    <property type="project" value="UniProtKB-UniRule"/>
</dbReference>
<comment type="subcellular location">
    <subcellularLocation>
        <location evidence="4">Membrane</location>
    </subcellularLocation>
</comment>
<comment type="similarity">
    <text evidence="3 4">Belongs to the calcineurin regulatory subunit family.</text>
</comment>
<dbReference type="PANTHER" id="PTHR23056:SF108">
    <property type="entry name" value="CALCINEURIN B-LIKE PROTEIN 5"/>
    <property type="match status" value="1"/>
</dbReference>
<dbReference type="PROSITE" id="PS00018">
    <property type="entry name" value="EF_HAND_1"/>
    <property type="match status" value="1"/>
</dbReference>
<reference evidence="6" key="1">
    <citation type="submission" date="2015-12" db="EMBL/GenBank/DDBJ databases">
        <title>Gene expression during late stages of embryo sac development: a critical building block for successful pollen-pistil interactions.</title>
        <authorList>
            <person name="Liu Y."/>
            <person name="Joly V."/>
            <person name="Sabar M."/>
            <person name="Matton D.P."/>
        </authorList>
    </citation>
    <scope>NUCLEOTIDE SEQUENCE</scope>
</reference>